<dbReference type="EMBL" id="AP027151">
    <property type="protein sequence ID" value="BDV43381.1"/>
    <property type="molecule type" value="Genomic_DNA"/>
</dbReference>
<evidence type="ECO:0000256" key="5">
    <source>
        <dbReference type="NCBIfam" id="TIGR00559"/>
    </source>
</evidence>
<dbReference type="CDD" id="cd00003">
    <property type="entry name" value="PNPsynthase"/>
    <property type="match status" value="1"/>
</dbReference>
<dbReference type="HAMAP" id="MF_00279">
    <property type="entry name" value="PdxJ"/>
    <property type="match status" value="1"/>
</dbReference>
<feature type="active site" description="Proton acceptor" evidence="4">
    <location>
        <position position="70"/>
    </location>
</feature>
<dbReference type="Pfam" id="PF03740">
    <property type="entry name" value="PdxJ"/>
    <property type="match status" value="1"/>
</dbReference>
<dbReference type="NCBIfam" id="NF003627">
    <property type="entry name" value="PRK05265.1-5"/>
    <property type="match status" value="1"/>
</dbReference>
<dbReference type="InterPro" id="IPR036130">
    <property type="entry name" value="Pyridoxine-5'_phos_synth"/>
</dbReference>
<feature type="binding site" evidence="4">
    <location>
        <position position="7"/>
    </location>
    <ligand>
        <name>3-amino-2-oxopropyl phosphate</name>
        <dbReference type="ChEBI" id="CHEBI:57279"/>
    </ligand>
</feature>
<gene>
    <name evidence="4 6" type="primary">pdxJ</name>
    <name evidence="6" type="ORF">GURASL_23040</name>
</gene>
<dbReference type="InterPro" id="IPR013785">
    <property type="entry name" value="Aldolase_TIM"/>
</dbReference>
<feature type="binding site" evidence="4">
    <location>
        <position position="100"/>
    </location>
    <ligand>
        <name>1-deoxy-D-xylulose 5-phosphate</name>
        <dbReference type="ChEBI" id="CHEBI:57792"/>
    </ligand>
</feature>
<comment type="function">
    <text evidence="4">Catalyzes the complicated ring closure reaction between the two acyclic compounds 1-deoxy-D-xylulose-5-phosphate (DXP) and 3-amino-2-oxopropyl phosphate (1-amino-acetone-3-phosphate or AAP) to form pyridoxine 5'-phosphate (PNP) and inorganic phosphate.</text>
</comment>
<dbReference type="PANTHER" id="PTHR30456">
    <property type="entry name" value="PYRIDOXINE 5'-PHOSPHATE SYNTHASE"/>
    <property type="match status" value="1"/>
</dbReference>
<keyword evidence="1 4" id="KW-0963">Cytoplasm</keyword>
<feature type="binding site" evidence="4">
    <location>
        <position position="192"/>
    </location>
    <ligand>
        <name>3-amino-2-oxopropyl phosphate</name>
        <dbReference type="ChEBI" id="CHEBI:57279"/>
    </ligand>
</feature>
<dbReference type="Gene3D" id="3.20.20.70">
    <property type="entry name" value="Aldolase class I"/>
    <property type="match status" value="1"/>
</dbReference>
<feature type="binding site" evidence="4">
    <location>
        <position position="45"/>
    </location>
    <ligand>
        <name>1-deoxy-D-xylulose 5-phosphate</name>
        <dbReference type="ChEBI" id="CHEBI:57792"/>
    </ligand>
</feature>
<comment type="similarity">
    <text evidence="4">Belongs to the PNP synthase family.</text>
</comment>
<keyword evidence="7" id="KW-1185">Reference proteome</keyword>
<feature type="binding site" evidence="4">
    <location>
        <begin position="213"/>
        <end position="214"/>
    </location>
    <ligand>
        <name>3-amino-2-oxopropyl phosphate</name>
        <dbReference type="ChEBI" id="CHEBI:57279"/>
    </ligand>
</feature>
<evidence type="ECO:0000256" key="2">
    <source>
        <dbReference type="ARBA" id="ARBA00022679"/>
    </source>
</evidence>
<evidence type="ECO:0000313" key="6">
    <source>
        <dbReference type="EMBL" id="BDV43381.1"/>
    </source>
</evidence>
<feature type="site" description="Transition state stabilizer" evidence="4">
    <location>
        <position position="151"/>
    </location>
</feature>
<dbReference type="SUPFAM" id="SSF63892">
    <property type="entry name" value="Pyridoxine 5'-phosphate synthase"/>
    <property type="match status" value="1"/>
</dbReference>
<comment type="pathway">
    <text evidence="4">Cofactor biosynthesis; pyridoxine 5'-phosphate biosynthesis; pyridoxine 5'-phosphate from D-erythrose 4-phosphate: step 5/5.</text>
</comment>
<evidence type="ECO:0000256" key="4">
    <source>
        <dbReference type="HAMAP-Rule" id="MF_00279"/>
    </source>
</evidence>
<feature type="binding site" evidence="4">
    <location>
        <position position="18"/>
    </location>
    <ligand>
        <name>3-amino-2-oxopropyl phosphate</name>
        <dbReference type="ChEBI" id="CHEBI:57279"/>
    </ligand>
</feature>
<evidence type="ECO:0000313" key="7">
    <source>
        <dbReference type="Proteomes" id="UP001317705"/>
    </source>
</evidence>
<comment type="catalytic activity">
    <reaction evidence="4">
        <text>3-amino-2-oxopropyl phosphate + 1-deoxy-D-xylulose 5-phosphate = pyridoxine 5'-phosphate + phosphate + 2 H2O + H(+)</text>
        <dbReference type="Rhea" id="RHEA:15265"/>
        <dbReference type="ChEBI" id="CHEBI:15377"/>
        <dbReference type="ChEBI" id="CHEBI:15378"/>
        <dbReference type="ChEBI" id="CHEBI:43474"/>
        <dbReference type="ChEBI" id="CHEBI:57279"/>
        <dbReference type="ChEBI" id="CHEBI:57792"/>
        <dbReference type="ChEBI" id="CHEBI:58589"/>
        <dbReference type="EC" id="2.6.99.2"/>
    </reaction>
</comment>
<keyword evidence="3 4" id="KW-0664">Pyridoxine biosynthesis</keyword>
<feature type="binding site" evidence="4">
    <location>
        <position position="50"/>
    </location>
    <ligand>
        <name>1-deoxy-D-xylulose 5-phosphate</name>
        <dbReference type="ChEBI" id="CHEBI:57792"/>
    </ligand>
</feature>
<feature type="active site" description="Proton acceptor" evidence="4">
    <location>
        <position position="43"/>
    </location>
</feature>
<evidence type="ECO:0000256" key="3">
    <source>
        <dbReference type="ARBA" id="ARBA00023096"/>
    </source>
</evidence>
<comment type="subcellular location">
    <subcellularLocation>
        <location evidence="4">Cytoplasm</location>
    </subcellularLocation>
</comment>
<dbReference type="NCBIfam" id="TIGR00559">
    <property type="entry name" value="pdxJ"/>
    <property type="match status" value="1"/>
</dbReference>
<comment type="subunit">
    <text evidence="4">Homooctamer; tetramer of dimers.</text>
</comment>
<dbReference type="RefSeq" id="WP_281999482.1">
    <property type="nucleotide sequence ID" value="NZ_AP027151.1"/>
</dbReference>
<accession>A0ABN6VSU4</accession>
<name>A0ABN6VSU4_9BACT</name>
<proteinExistence type="inferred from homology"/>
<feature type="binding site" evidence="4">
    <location>
        <begin position="9"/>
        <end position="10"/>
    </location>
    <ligand>
        <name>1-deoxy-D-xylulose 5-phosphate</name>
        <dbReference type="ChEBI" id="CHEBI:57792"/>
    </ligand>
</feature>
<dbReference type="InterPro" id="IPR004569">
    <property type="entry name" value="PyrdxlP_synth_PdxJ"/>
</dbReference>
<organism evidence="6 7">
    <name type="scientific">Geotalea uraniireducens</name>
    <dbReference type="NCBI Taxonomy" id="351604"/>
    <lineage>
        <taxon>Bacteria</taxon>
        <taxon>Pseudomonadati</taxon>
        <taxon>Thermodesulfobacteriota</taxon>
        <taxon>Desulfuromonadia</taxon>
        <taxon>Geobacterales</taxon>
        <taxon>Geobacteraceae</taxon>
        <taxon>Geotalea</taxon>
    </lineage>
</organism>
<dbReference type="EC" id="2.6.99.2" evidence="4 5"/>
<sequence>MAKLGVNIDHVATIRQARGGSEPDPVAAAVIAECAGADGITIHLREDRRHIQDRDLKLLRQTVNTKLNLEMAATDEMVGIALSVKPDMCTLVPEKRQELTTEGGLDVRLNSQGLGEKIEQLQDGGIIVSLFIDPDPDQVKAASKVRADYIEVHTGRFAEAGDWPTERAELERIENAVKLGRKLGLGVNAGHGLNYANIKKVAALGGIEEFNIGHSIISRAVLVGLDRAVRDMVDLIKYA</sequence>
<dbReference type="NCBIfam" id="NF003625">
    <property type="entry name" value="PRK05265.1-3"/>
    <property type="match status" value="1"/>
</dbReference>
<keyword evidence="2 4" id="KW-0808">Transferase</keyword>
<evidence type="ECO:0000256" key="1">
    <source>
        <dbReference type="ARBA" id="ARBA00022490"/>
    </source>
</evidence>
<dbReference type="NCBIfam" id="NF003623">
    <property type="entry name" value="PRK05265.1-1"/>
    <property type="match status" value="1"/>
</dbReference>
<dbReference type="PANTHER" id="PTHR30456:SF0">
    <property type="entry name" value="PYRIDOXINE 5'-PHOSPHATE SYNTHASE"/>
    <property type="match status" value="1"/>
</dbReference>
<reference evidence="6 7" key="1">
    <citation type="submission" date="2022-12" db="EMBL/GenBank/DDBJ databases">
        <title>Polyphasic characterization of Geotalea uranireducens NIT-SL11 newly isolated from a complex of sewage sludge and microbially reduced graphene oxide.</title>
        <authorList>
            <person name="Xie L."/>
            <person name="Yoshida N."/>
            <person name="Meng L."/>
        </authorList>
    </citation>
    <scope>NUCLEOTIDE SEQUENCE [LARGE SCALE GENOMIC DNA]</scope>
    <source>
        <strain evidence="6 7">NIT-SL11</strain>
    </source>
</reference>
<dbReference type="Proteomes" id="UP001317705">
    <property type="component" value="Chromosome"/>
</dbReference>
<feature type="active site" description="Proton donor" evidence="4">
    <location>
        <position position="191"/>
    </location>
</feature>
<protein>
    <recommendedName>
        <fullName evidence="4 5">Pyridoxine 5'-phosphate synthase</fullName>
        <shortName evidence="4">PNP synthase</shortName>
        <ecNumber evidence="4 5">2.6.99.2</ecNumber>
    </recommendedName>
</protein>